<keyword evidence="1" id="KW-1133">Transmembrane helix</keyword>
<protein>
    <submittedName>
        <fullName evidence="3">Diguanylate cyclase</fullName>
    </submittedName>
</protein>
<dbReference type="NCBIfam" id="TIGR00254">
    <property type="entry name" value="GGDEF"/>
    <property type="match status" value="1"/>
</dbReference>
<dbReference type="InterPro" id="IPR029787">
    <property type="entry name" value="Nucleotide_cyclase"/>
</dbReference>
<proteinExistence type="predicted"/>
<dbReference type="Proteomes" id="UP000268973">
    <property type="component" value="Unassembled WGS sequence"/>
</dbReference>
<evidence type="ECO:0000313" key="4">
    <source>
        <dbReference type="Proteomes" id="UP000268973"/>
    </source>
</evidence>
<dbReference type="InterPro" id="IPR052163">
    <property type="entry name" value="DGC-Regulatory_Protein"/>
</dbReference>
<evidence type="ECO:0000313" key="3">
    <source>
        <dbReference type="EMBL" id="RTZ15753.1"/>
    </source>
</evidence>
<reference evidence="3 4" key="1">
    <citation type="submission" date="2018-12" db="EMBL/GenBank/DDBJ databases">
        <title>Vibrio sp. isolated from China Sea.</title>
        <authorList>
            <person name="Li Y."/>
        </authorList>
    </citation>
    <scope>NUCLEOTIDE SEQUENCE [LARGE SCALE GENOMIC DNA]</scope>
    <source>
        <strain evidence="3 4">BEI207</strain>
    </source>
</reference>
<dbReference type="SUPFAM" id="SSF55073">
    <property type="entry name" value="Nucleotide cyclase"/>
    <property type="match status" value="1"/>
</dbReference>
<organism evidence="3 4">
    <name type="scientific">Vibrio aquaticus</name>
    <dbReference type="NCBI Taxonomy" id="2496559"/>
    <lineage>
        <taxon>Bacteria</taxon>
        <taxon>Pseudomonadati</taxon>
        <taxon>Pseudomonadota</taxon>
        <taxon>Gammaproteobacteria</taxon>
        <taxon>Vibrionales</taxon>
        <taxon>Vibrionaceae</taxon>
        <taxon>Vibrio</taxon>
    </lineage>
</organism>
<dbReference type="InterPro" id="IPR043128">
    <property type="entry name" value="Rev_trsase/Diguanyl_cyclase"/>
</dbReference>
<accession>A0A432CVL0</accession>
<dbReference type="Pfam" id="PF00990">
    <property type="entry name" value="GGDEF"/>
    <property type="match status" value="1"/>
</dbReference>
<dbReference type="PROSITE" id="PS50887">
    <property type="entry name" value="GGDEF"/>
    <property type="match status" value="1"/>
</dbReference>
<dbReference type="SMART" id="SM00267">
    <property type="entry name" value="GGDEF"/>
    <property type="match status" value="1"/>
</dbReference>
<dbReference type="PANTHER" id="PTHR46663">
    <property type="entry name" value="DIGUANYLATE CYCLASE DGCT-RELATED"/>
    <property type="match status" value="1"/>
</dbReference>
<dbReference type="CDD" id="cd01949">
    <property type="entry name" value="GGDEF"/>
    <property type="match status" value="1"/>
</dbReference>
<evidence type="ECO:0000256" key="1">
    <source>
        <dbReference type="SAM" id="Phobius"/>
    </source>
</evidence>
<keyword evidence="1" id="KW-0472">Membrane</keyword>
<dbReference type="AlphaFoldDB" id="A0A432CVL0"/>
<feature type="domain" description="GGDEF" evidence="2">
    <location>
        <begin position="427"/>
        <end position="559"/>
    </location>
</feature>
<dbReference type="InterPro" id="IPR000160">
    <property type="entry name" value="GGDEF_dom"/>
</dbReference>
<keyword evidence="4" id="KW-1185">Reference proteome</keyword>
<comment type="caution">
    <text evidence="3">The sequence shown here is derived from an EMBL/GenBank/DDBJ whole genome shotgun (WGS) entry which is preliminary data.</text>
</comment>
<keyword evidence="1" id="KW-0812">Transmembrane</keyword>
<sequence>MKQRIKLLLLVAISSLVFVVVSYQISRHVIDQVVADLLWKYASVSAHYDAHMLLPPIIKEAQFAEKIAKHPNITSWGQNSGDDVYRQVGEETLENYRWQFKSKNFFIVLDDDLGYYYNDVDSVQTGSYFRHYLEPGSSSDQWYFEQKSSGKPLTVNIQKDTRLELTRLWINQSIYKDGRFLGIVGTGIETSSLFEQLVHHHSSELRTMFVDEDKRVQMEFDGENVEYPQRAASKVKPHLYDLVSNPRDYQALEELMLRQKRGMESEVLAVQQGKGSAVVAIKYIEELGWYELTFVSVDEMMPAWAAYAIYIPLTLATFAFGLACYIYVVRNWLIPTEQCKQRLATIASGAAELKGTADHRLLELDCYLDVIDKELCHSRCGVESLVAMKTKALDELTIYDPVTHLHNKRGLEQELKKELARSARERYQFGLLWIDTSLHKTIDDSKENSGYEQALMMVAEGLLEAVREYDVAARWADDEFLVLVRSEQAKTLRQISKRIMHHIEKENRASNRETSEIELSIGGILVTPDMSMRQALALTDSSLYIAKSERSSRIYIHTPPTNRKSA</sequence>
<dbReference type="OrthoDB" id="5496380at2"/>
<dbReference type="PANTHER" id="PTHR46663:SF4">
    <property type="entry name" value="DIGUANYLATE CYCLASE DGCT-RELATED"/>
    <property type="match status" value="1"/>
</dbReference>
<dbReference type="Gene3D" id="3.30.70.270">
    <property type="match status" value="1"/>
</dbReference>
<evidence type="ECO:0000259" key="2">
    <source>
        <dbReference type="PROSITE" id="PS50887"/>
    </source>
</evidence>
<feature type="transmembrane region" description="Helical" evidence="1">
    <location>
        <begin position="304"/>
        <end position="328"/>
    </location>
</feature>
<dbReference type="RefSeq" id="WP_126574480.1">
    <property type="nucleotide sequence ID" value="NZ_RXZH01000004.1"/>
</dbReference>
<gene>
    <name evidence="3" type="ORF">EJ063_11810</name>
</gene>
<name>A0A432CVL0_9VIBR</name>
<dbReference type="EMBL" id="RXZH01000004">
    <property type="protein sequence ID" value="RTZ15753.1"/>
    <property type="molecule type" value="Genomic_DNA"/>
</dbReference>